<dbReference type="EMBL" id="JAAGWK010000022">
    <property type="protein sequence ID" value="NEL55451.1"/>
    <property type="molecule type" value="Genomic_DNA"/>
</dbReference>
<feature type="domain" description="AMP-dependent synthetase/ligase" evidence="4">
    <location>
        <begin position="7"/>
        <end position="358"/>
    </location>
</feature>
<gene>
    <name evidence="6" type="ORF">G1H19_15790</name>
</gene>
<dbReference type="Proteomes" id="UP000470470">
    <property type="component" value="Unassembled WGS sequence"/>
</dbReference>
<dbReference type="Gene3D" id="3.40.50.12780">
    <property type="entry name" value="N-terminal domain of ligase-like"/>
    <property type="match status" value="1"/>
</dbReference>
<organism evidence="6 7">
    <name type="scientific">Goekera deserti</name>
    <dbReference type="NCBI Taxonomy" id="2497753"/>
    <lineage>
        <taxon>Bacteria</taxon>
        <taxon>Bacillati</taxon>
        <taxon>Actinomycetota</taxon>
        <taxon>Actinomycetes</taxon>
        <taxon>Geodermatophilales</taxon>
        <taxon>Geodermatophilaceae</taxon>
        <taxon>Goekera</taxon>
    </lineage>
</organism>
<evidence type="ECO:0000259" key="4">
    <source>
        <dbReference type="Pfam" id="PF00501"/>
    </source>
</evidence>
<dbReference type="Gene3D" id="3.30.300.30">
    <property type="match status" value="1"/>
</dbReference>
<accession>A0A7K3WG15</accession>
<dbReference type="Pfam" id="PF00501">
    <property type="entry name" value="AMP-binding"/>
    <property type="match status" value="1"/>
</dbReference>
<dbReference type="AlphaFoldDB" id="A0A7K3WG15"/>
<dbReference type="PANTHER" id="PTHR43201:SF5">
    <property type="entry name" value="MEDIUM-CHAIN ACYL-COA LIGASE ACSF2, MITOCHONDRIAL"/>
    <property type="match status" value="1"/>
</dbReference>
<dbReference type="GO" id="GO:0031956">
    <property type="term" value="F:medium-chain fatty acid-CoA ligase activity"/>
    <property type="evidence" value="ECO:0007669"/>
    <property type="project" value="TreeGrafter"/>
</dbReference>
<dbReference type="SUPFAM" id="SSF56801">
    <property type="entry name" value="Acetyl-CoA synthetase-like"/>
    <property type="match status" value="1"/>
</dbReference>
<dbReference type="PANTHER" id="PTHR43201">
    <property type="entry name" value="ACYL-COA SYNTHETASE"/>
    <property type="match status" value="1"/>
</dbReference>
<dbReference type="Pfam" id="PF13193">
    <property type="entry name" value="AMP-binding_C"/>
    <property type="match status" value="1"/>
</dbReference>
<comment type="similarity">
    <text evidence="1">Belongs to the ATP-dependent AMP-binding enzyme family.</text>
</comment>
<keyword evidence="2" id="KW-0436">Ligase</keyword>
<evidence type="ECO:0000256" key="2">
    <source>
        <dbReference type="ARBA" id="ARBA00022598"/>
    </source>
</evidence>
<feature type="domain" description="AMP-binding enzyme C-terminal" evidence="5">
    <location>
        <begin position="417"/>
        <end position="491"/>
    </location>
</feature>
<keyword evidence="7" id="KW-1185">Reference proteome</keyword>
<dbReference type="InterPro" id="IPR045851">
    <property type="entry name" value="AMP-bd_C_sf"/>
</dbReference>
<evidence type="ECO:0000259" key="5">
    <source>
        <dbReference type="Pfam" id="PF13193"/>
    </source>
</evidence>
<evidence type="ECO:0000256" key="3">
    <source>
        <dbReference type="SAM" id="MobiDB-lite"/>
    </source>
</evidence>
<evidence type="ECO:0000256" key="1">
    <source>
        <dbReference type="ARBA" id="ARBA00006432"/>
    </source>
</evidence>
<sequence>MAGVGARADDSPDGPGLADDTVRLTWREVARHLDAVGGELLAVAPGPDARVAVTGENTAATLLTHAAGILTGVGTVAVSRQLTAAEMADQFRDAGVVAAVTGPAGLAATVAAARATGVRTVVVHGTDAPAGTTPWAAWTGSARTVPATTDRPARPPLVYTSGTTGRARGTTVRWAPSTVTDAAGYAALLAGRSGFPPGPHLVVGPLQHNGPLTSVRHLLSGQPVVVLGRFDPERVLQLVQQHRVASTVMVPTHFTRLLALPEDVRRRFDVSSLRSVAHTGSACPPDVKRAMIAWFGPVLVESYGGSEIGTVCRISSDEWLAHPGSVGRVVPPFEVVVLDEQGRELPPGQTGLLGFRTPPGREVRFHADEDKTRAAHPAPGVATLGDVGHVTADGFVYVTDRVADMVVSGGVNLYPAESEQVLQQHPAVADVAVIGVPDADLGETLRALVVADGPAPAPAELDAWCRARLAAYKCPRGYTVVESLPRTVMGKLDKRALRRPFWDGERTIAG</sequence>
<name>A0A7K3WG15_9ACTN</name>
<feature type="region of interest" description="Disordered" evidence="3">
    <location>
        <begin position="145"/>
        <end position="164"/>
    </location>
</feature>
<dbReference type="InterPro" id="IPR025110">
    <property type="entry name" value="AMP-bd_C"/>
</dbReference>
<dbReference type="InterPro" id="IPR042099">
    <property type="entry name" value="ANL_N_sf"/>
</dbReference>
<reference evidence="6 7" key="1">
    <citation type="submission" date="2020-02" db="EMBL/GenBank/DDBJ databases">
        <title>The whole genome sequence of CPCC 205119.</title>
        <authorList>
            <person name="Jiang Z."/>
        </authorList>
    </citation>
    <scope>NUCLEOTIDE SEQUENCE [LARGE SCALE GENOMIC DNA]</scope>
    <source>
        <strain evidence="6 7">CPCC 205119</strain>
    </source>
</reference>
<evidence type="ECO:0000313" key="7">
    <source>
        <dbReference type="Proteomes" id="UP000470470"/>
    </source>
</evidence>
<comment type="caution">
    <text evidence="6">The sequence shown here is derived from an EMBL/GenBank/DDBJ whole genome shotgun (WGS) entry which is preliminary data.</text>
</comment>
<dbReference type="PROSITE" id="PS00455">
    <property type="entry name" value="AMP_BINDING"/>
    <property type="match status" value="1"/>
</dbReference>
<dbReference type="GO" id="GO:0006631">
    <property type="term" value="P:fatty acid metabolic process"/>
    <property type="evidence" value="ECO:0007669"/>
    <property type="project" value="TreeGrafter"/>
</dbReference>
<protein>
    <submittedName>
        <fullName evidence="6">AMP-binding protein</fullName>
    </submittedName>
</protein>
<dbReference type="InterPro" id="IPR000873">
    <property type="entry name" value="AMP-dep_synth/lig_dom"/>
</dbReference>
<evidence type="ECO:0000313" key="6">
    <source>
        <dbReference type="EMBL" id="NEL55451.1"/>
    </source>
</evidence>
<dbReference type="InterPro" id="IPR020845">
    <property type="entry name" value="AMP-binding_CS"/>
</dbReference>
<proteinExistence type="inferred from homology"/>